<proteinExistence type="inferred from homology"/>
<evidence type="ECO:0000256" key="3">
    <source>
        <dbReference type="ARBA" id="ARBA00022643"/>
    </source>
</evidence>
<evidence type="ECO:0000256" key="1">
    <source>
        <dbReference type="ARBA" id="ARBA00008366"/>
    </source>
</evidence>
<dbReference type="AlphaFoldDB" id="A0A640VT20"/>
<dbReference type="GO" id="GO:0016491">
    <property type="term" value="F:oxidoreductase activity"/>
    <property type="evidence" value="ECO:0007669"/>
    <property type="project" value="UniProtKB-UniRule"/>
</dbReference>
<keyword evidence="2 5" id="KW-0285">Flavoprotein</keyword>
<keyword evidence="5" id="KW-0521">NADP</keyword>
<evidence type="ECO:0000256" key="4">
    <source>
        <dbReference type="ARBA" id="ARBA00023002"/>
    </source>
</evidence>
<sequence length="262" mass="28693">MSEKTLDSRLSDRFGSSPQMPEELATIPALTQLAARGSCRSFRSDPVDLPTLQTLCATALCAPSKSDLQQRDILIVTDPGLLKALKTLLGAQAWIADLPSMVVFLANNRRQRQIQHWNSQPFANDHLDAFFNASVDAGIALATFMIAAEAAGLGCCPISTIRNHLPQVQELLQLPDHVFPVAGMAVGHPEAPPQTSARLPLENTVHLNRFSDISEAEVRAYDDRRRAGTDAPAWSEAKAKMYAEPQRTDFGAFMRKIGFNLD</sequence>
<evidence type="ECO:0000256" key="6">
    <source>
        <dbReference type="SAM" id="MobiDB-lite"/>
    </source>
</evidence>
<protein>
    <submittedName>
        <fullName evidence="8">FMN reductase [NAD(P)H]</fullName>
    </submittedName>
</protein>
<dbReference type="PIRSF" id="PIRSF005426">
    <property type="entry name" value="Frp"/>
    <property type="match status" value="1"/>
</dbReference>
<evidence type="ECO:0000313" key="9">
    <source>
        <dbReference type="Proteomes" id="UP000436522"/>
    </source>
</evidence>
<gene>
    <name evidence="8" type="primary">nfrA2</name>
    <name evidence="8" type="ORF">So717_17980</name>
</gene>
<dbReference type="Pfam" id="PF00881">
    <property type="entry name" value="Nitroreductase"/>
    <property type="match status" value="1"/>
</dbReference>
<dbReference type="InterPro" id="IPR029479">
    <property type="entry name" value="Nitroreductase"/>
</dbReference>
<dbReference type="Proteomes" id="UP000436522">
    <property type="component" value="Unassembled WGS sequence"/>
</dbReference>
<evidence type="ECO:0000259" key="7">
    <source>
        <dbReference type="Pfam" id="PF00881"/>
    </source>
</evidence>
<keyword evidence="4 5" id="KW-0560">Oxidoreductase</keyword>
<evidence type="ECO:0000256" key="2">
    <source>
        <dbReference type="ARBA" id="ARBA00022630"/>
    </source>
</evidence>
<evidence type="ECO:0000256" key="5">
    <source>
        <dbReference type="PIRNR" id="PIRNR005426"/>
    </source>
</evidence>
<organism evidence="8 9">
    <name type="scientific">Roseobacter cerasinus</name>
    <dbReference type="NCBI Taxonomy" id="2602289"/>
    <lineage>
        <taxon>Bacteria</taxon>
        <taxon>Pseudomonadati</taxon>
        <taxon>Pseudomonadota</taxon>
        <taxon>Alphaproteobacteria</taxon>
        <taxon>Rhodobacterales</taxon>
        <taxon>Roseobacteraceae</taxon>
        <taxon>Roseobacter</taxon>
    </lineage>
</organism>
<feature type="domain" description="Nitroreductase" evidence="7">
    <location>
        <begin position="34"/>
        <end position="188"/>
    </location>
</feature>
<keyword evidence="9" id="KW-1185">Reference proteome</keyword>
<dbReference type="InterPro" id="IPR016446">
    <property type="entry name" value="Flavin_OxRdtase_Frp"/>
</dbReference>
<accession>A0A640VT20</accession>
<reference evidence="8 9" key="1">
    <citation type="submission" date="2019-12" db="EMBL/GenBank/DDBJ databases">
        <title>Roseobacter cerasinus sp. nov., isolated from seawater around aquaculture.</title>
        <authorList>
            <person name="Muramatsu S."/>
            <person name="Takabe Y."/>
            <person name="Mori K."/>
            <person name="Takaichi S."/>
            <person name="Hanada S."/>
        </authorList>
    </citation>
    <scope>NUCLEOTIDE SEQUENCE [LARGE SCALE GENOMIC DNA]</scope>
    <source>
        <strain evidence="8 9">AI77</strain>
    </source>
</reference>
<feature type="region of interest" description="Disordered" evidence="6">
    <location>
        <begin position="1"/>
        <end position="21"/>
    </location>
</feature>
<keyword evidence="3 5" id="KW-0288">FMN</keyword>
<dbReference type="SUPFAM" id="SSF55469">
    <property type="entry name" value="FMN-dependent nitroreductase-like"/>
    <property type="match status" value="1"/>
</dbReference>
<dbReference type="PANTHER" id="PTHR43425:SF2">
    <property type="entry name" value="OXYGEN-INSENSITIVE NADPH NITROREDUCTASE"/>
    <property type="match status" value="1"/>
</dbReference>
<dbReference type="Gene3D" id="3.40.109.10">
    <property type="entry name" value="NADH Oxidase"/>
    <property type="match status" value="1"/>
</dbReference>
<comment type="caution">
    <text evidence="8">The sequence shown here is derived from an EMBL/GenBank/DDBJ whole genome shotgun (WGS) entry which is preliminary data.</text>
</comment>
<name>A0A640VT20_9RHOB</name>
<dbReference type="OrthoDB" id="9802510at2"/>
<dbReference type="PANTHER" id="PTHR43425">
    <property type="entry name" value="OXYGEN-INSENSITIVE NADPH NITROREDUCTASE"/>
    <property type="match status" value="1"/>
</dbReference>
<feature type="compositionally biased region" description="Basic and acidic residues" evidence="6">
    <location>
        <begin position="1"/>
        <end position="12"/>
    </location>
</feature>
<dbReference type="InterPro" id="IPR000415">
    <property type="entry name" value="Nitroreductase-like"/>
</dbReference>
<comment type="similarity">
    <text evidence="1 5">Belongs to the flavin oxidoreductase frp family.</text>
</comment>
<dbReference type="RefSeq" id="WP_159976330.1">
    <property type="nucleotide sequence ID" value="NZ_BLIV01000003.1"/>
</dbReference>
<dbReference type="EMBL" id="BLIV01000003">
    <property type="protein sequence ID" value="GFE50045.1"/>
    <property type="molecule type" value="Genomic_DNA"/>
</dbReference>
<evidence type="ECO:0000313" key="8">
    <source>
        <dbReference type="EMBL" id="GFE50045.1"/>
    </source>
</evidence>